<dbReference type="Pfam" id="PF01040">
    <property type="entry name" value="UbiA"/>
    <property type="match status" value="1"/>
</dbReference>
<comment type="caution">
    <text evidence="15">The sequence shown here is derived from an EMBL/GenBank/DDBJ whole genome shotgun (WGS) entry which is preliminary data.</text>
</comment>
<dbReference type="PROSITE" id="PS00943">
    <property type="entry name" value="UBIA"/>
    <property type="match status" value="1"/>
</dbReference>
<dbReference type="PANTHER" id="PTHR43448">
    <property type="entry name" value="PROTOHEME IX FARNESYLTRANSFERASE, MITOCHONDRIAL"/>
    <property type="match status" value="1"/>
</dbReference>
<evidence type="ECO:0000256" key="10">
    <source>
        <dbReference type="ARBA" id="ARBA00030253"/>
    </source>
</evidence>
<dbReference type="UniPathway" id="UPA00834">
    <property type="reaction ID" value="UER00712"/>
</dbReference>
<dbReference type="RefSeq" id="WP_141262203.1">
    <property type="nucleotide sequence ID" value="NZ_BDLU01000063.1"/>
</dbReference>
<reference evidence="16" key="1">
    <citation type="submission" date="2017-01" db="EMBL/GenBank/DDBJ databases">
        <title>Komagataeibacter sp. MSKU9 whole genome sequencing project.</title>
        <authorList>
            <person name="Matsutani M."/>
            <person name="Naloka K."/>
            <person name="Theeragool G."/>
            <person name="Yakushi T."/>
            <person name="Matsushita K."/>
        </authorList>
    </citation>
    <scope>NUCLEOTIDE SEQUENCE [LARGE SCALE GENOMIC DNA]</scope>
    <source>
        <strain evidence="16">MSKU9</strain>
    </source>
</reference>
<dbReference type="EMBL" id="BDLU01000063">
    <property type="protein sequence ID" value="GCE84846.1"/>
    <property type="molecule type" value="Genomic_DNA"/>
</dbReference>
<name>A0A4P5P3W0_9PROT</name>
<feature type="transmembrane region" description="Helical" evidence="14">
    <location>
        <begin position="38"/>
        <end position="54"/>
    </location>
</feature>
<evidence type="ECO:0000256" key="7">
    <source>
        <dbReference type="ARBA" id="ARBA00022989"/>
    </source>
</evidence>
<feature type="transmembrane region" description="Helical" evidence="14">
    <location>
        <begin position="131"/>
        <end position="151"/>
    </location>
</feature>
<keyword evidence="8 14" id="KW-0350">Heme biosynthesis</keyword>
<feature type="transmembrane region" description="Helical" evidence="14">
    <location>
        <begin position="104"/>
        <end position="125"/>
    </location>
</feature>
<evidence type="ECO:0000256" key="12">
    <source>
        <dbReference type="ARBA" id="ARBA00042475"/>
    </source>
</evidence>
<evidence type="ECO:0000256" key="14">
    <source>
        <dbReference type="HAMAP-Rule" id="MF_00154"/>
    </source>
</evidence>
<dbReference type="InterPro" id="IPR044878">
    <property type="entry name" value="UbiA_sf"/>
</dbReference>
<comment type="miscellaneous">
    <text evidence="14">Carbon 2 of the heme B porphyrin ring is defined according to the Fischer nomenclature.</text>
</comment>
<evidence type="ECO:0000256" key="1">
    <source>
        <dbReference type="ARBA" id="ARBA00004651"/>
    </source>
</evidence>
<comment type="subcellular location">
    <subcellularLocation>
        <location evidence="1 14">Cell membrane</location>
        <topology evidence="1 14">Multi-pass membrane protein</topology>
    </subcellularLocation>
</comment>
<keyword evidence="5 14" id="KW-0808">Transferase</keyword>
<sequence>MSGAITTPDAAETAAITYDAARVGTEARDWLVLLKPRVISLVVFTGAAGLYMAPGPINPLVAAVSILCICMASGAAGAINMWYDRDIDAVMKRTVTRPIPNGRVSPDAALGYGIGLSVASVILMWLATNALAAGILAFSIFFYAVIYTMWLKRSTPQNIVIGGAAGAFPPMIGWAAATGSMAVMPVVMFGIIFLWTPPHFWSLSLYACKDYGRAGIPMLPVVRGARHTRWQILWYTIILTAVSLVPSFMHLAGWLYTVVASVLGAGFICCAIGVLRDRQDTSGVSLTGDGPARRSFRYSLAYLFFLFLGLLADHAFIAH</sequence>
<evidence type="ECO:0000256" key="11">
    <source>
        <dbReference type="ARBA" id="ARBA00040810"/>
    </source>
</evidence>
<feature type="transmembrane region" description="Helical" evidence="14">
    <location>
        <begin position="158"/>
        <end position="177"/>
    </location>
</feature>
<comment type="pathway">
    <text evidence="2 14">Porphyrin-containing compound metabolism; heme O biosynthesis; heme O from protoheme: step 1/1.</text>
</comment>
<dbReference type="InterPro" id="IPR030470">
    <property type="entry name" value="UbiA_prenylTrfase_CS"/>
</dbReference>
<keyword evidence="9 14" id="KW-0472">Membrane</keyword>
<accession>A0A4P5P3W0</accession>
<keyword evidence="4 14" id="KW-1003">Cell membrane</keyword>
<evidence type="ECO:0000256" key="9">
    <source>
        <dbReference type="ARBA" id="ARBA00023136"/>
    </source>
</evidence>
<keyword evidence="7 14" id="KW-1133">Transmembrane helix</keyword>
<dbReference type="AlphaFoldDB" id="A0A4P5P3W0"/>
<organism evidence="15 16">
    <name type="scientific">Komagataeibacter diospyri</name>
    <dbReference type="NCBI Taxonomy" id="1932662"/>
    <lineage>
        <taxon>Bacteria</taxon>
        <taxon>Pseudomonadati</taxon>
        <taxon>Pseudomonadota</taxon>
        <taxon>Alphaproteobacteria</taxon>
        <taxon>Acetobacterales</taxon>
        <taxon>Acetobacteraceae</taxon>
        <taxon>Komagataeibacter</taxon>
    </lineage>
</organism>
<dbReference type="GO" id="GO:0008495">
    <property type="term" value="F:protoheme IX farnesyltransferase activity"/>
    <property type="evidence" value="ECO:0007669"/>
    <property type="project" value="UniProtKB-UniRule"/>
</dbReference>
<dbReference type="InterPro" id="IPR006369">
    <property type="entry name" value="Protohaem_IX_farnesylTrfase"/>
</dbReference>
<comment type="similarity">
    <text evidence="14">Belongs to the UbiA prenyltransferase family. Protoheme IX farnesyltransferase subfamily.</text>
</comment>
<gene>
    <name evidence="14 15" type="primary">ctaB</name>
    <name evidence="15" type="ORF">MSKU9_2987</name>
</gene>
<keyword evidence="6 14" id="KW-0812">Transmembrane</keyword>
<evidence type="ECO:0000313" key="15">
    <source>
        <dbReference type="EMBL" id="GCE84846.1"/>
    </source>
</evidence>
<evidence type="ECO:0000256" key="8">
    <source>
        <dbReference type="ARBA" id="ARBA00023133"/>
    </source>
</evidence>
<dbReference type="GO" id="GO:0005886">
    <property type="term" value="C:plasma membrane"/>
    <property type="evidence" value="ECO:0007669"/>
    <property type="project" value="UniProtKB-SubCell"/>
</dbReference>
<feature type="transmembrane region" description="Helical" evidence="14">
    <location>
        <begin position="296"/>
        <end position="317"/>
    </location>
</feature>
<evidence type="ECO:0000313" key="16">
    <source>
        <dbReference type="Proteomes" id="UP000315095"/>
    </source>
</evidence>
<dbReference type="Proteomes" id="UP000315095">
    <property type="component" value="Unassembled WGS sequence"/>
</dbReference>
<feature type="transmembrane region" description="Helical" evidence="14">
    <location>
        <begin position="183"/>
        <end position="208"/>
    </location>
</feature>
<comment type="catalytic activity">
    <reaction evidence="13 14">
        <text>heme b + (2E,6E)-farnesyl diphosphate + H2O = Fe(II)-heme o + diphosphate</text>
        <dbReference type="Rhea" id="RHEA:28070"/>
        <dbReference type="ChEBI" id="CHEBI:15377"/>
        <dbReference type="ChEBI" id="CHEBI:33019"/>
        <dbReference type="ChEBI" id="CHEBI:60344"/>
        <dbReference type="ChEBI" id="CHEBI:60530"/>
        <dbReference type="ChEBI" id="CHEBI:175763"/>
        <dbReference type="EC" id="2.5.1.141"/>
    </reaction>
</comment>
<dbReference type="NCBIfam" id="NF003349">
    <property type="entry name" value="PRK04375.1-2"/>
    <property type="match status" value="1"/>
</dbReference>
<dbReference type="OrthoDB" id="9814417at2"/>
<proteinExistence type="inferred from homology"/>
<keyword evidence="16" id="KW-1185">Reference proteome</keyword>
<feature type="transmembrane region" description="Helical" evidence="14">
    <location>
        <begin position="60"/>
        <end position="83"/>
    </location>
</feature>
<dbReference type="NCBIfam" id="TIGR01473">
    <property type="entry name" value="cyoE_ctaB"/>
    <property type="match status" value="1"/>
</dbReference>
<evidence type="ECO:0000256" key="3">
    <source>
        <dbReference type="ARBA" id="ARBA00012292"/>
    </source>
</evidence>
<evidence type="ECO:0000256" key="2">
    <source>
        <dbReference type="ARBA" id="ARBA00004919"/>
    </source>
</evidence>
<dbReference type="HAMAP" id="MF_00154">
    <property type="entry name" value="CyoE_CtaB"/>
    <property type="match status" value="1"/>
</dbReference>
<comment type="function">
    <text evidence="14">Converts heme B (protoheme IX) to heme O by substitution of the vinyl group on carbon 2 of heme B porphyrin ring with a hydroxyethyl farnesyl side group.</text>
</comment>
<feature type="transmembrane region" description="Helical" evidence="14">
    <location>
        <begin position="232"/>
        <end position="249"/>
    </location>
</feature>
<evidence type="ECO:0000256" key="4">
    <source>
        <dbReference type="ARBA" id="ARBA00022475"/>
    </source>
</evidence>
<evidence type="ECO:0000256" key="6">
    <source>
        <dbReference type="ARBA" id="ARBA00022692"/>
    </source>
</evidence>
<dbReference type="GO" id="GO:0048034">
    <property type="term" value="P:heme O biosynthetic process"/>
    <property type="evidence" value="ECO:0007669"/>
    <property type="project" value="UniProtKB-UniRule"/>
</dbReference>
<evidence type="ECO:0000256" key="13">
    <source>
        <dbReference type="ARBA" id="ARBA00047690"/>
    </source>
</evidence>
<dbReference type="InterPro" id="IPR000537">
    <property type="entry name" value="UbiA_prenyltransferase"/>
</dbReference>
<dbReference type="PANTHER" id="PTHR43448:SF7">
    <property type="entry name" value="4-HYDROXYBENZOATE SOLANESYLTRANSFERASE"/>
    <property type="match status" value="1"/>
</dbReference>
<dbReference type="CDD" id="cd13957">
    <property type="entry name" value="PT_UbiA_Cox10"/>
    <property type="match status" value="1"/>
</dbReference>
<accession>A0A4P5P2U4</accession>
<evidence type="ECO:0000256" key="5">
    <source>
        <dbReference type="ARBA" id="ARBA00022679"/>
    </source>
</evidence>
<protein>
    <recommendedName>
        <fullName evidence="11 14">Protoheme IX farnesyltransferase</fullName>
        <ecNumber evidence="3 14">2.5.1.141</ecNumber>
    </recommendedName>
    <alternativeName>
        <fullName evidence="12 14">Heme B farnesyltransferase</fullName>
    </alternativeName>
    <alternativeName>
        <fullName evidence="10 14">Heme O synthase</fullName>
    </alternativeName>
</protein>
<feature type="transmembrane region" description="Helical" evidence="14">
    <location>
        <begin position="255"/>
        <end position="275"/>
    </location>
</feature>
<dbReference type="Gene3D" id="1.10.357.140">
    <property type="entry name" value="UbiA prenyltransferase"/>
    <property type="match status" value="1"/>
</dbReference>
<dbReference type="EC" id="2.5.1.141" evidence="3 14"/>